<feature type="compositionally biased region" description="Polar residues" evidence="1">
    <location>
        <begin position="74"/>
        <end position="83"/>
    </location>
</feature>
<gene>
    <name evidence="2" type="ORF">AAFF_G00258430</name>
</gene>
<proteinExistence type="predicted"/>
<comment type="caution">
    <text evidence="2">The sequence shown here is derived from an EMBL/GenBank/DDBJ whole genome shotgun (WGS) entry which is preliminary data.</text>
</comment>
<sequence>MGARLTPLSPRSAGGRQAQTQRPARIAQINTEECGALTRDAIRARLSGLGGPPGARWSGAERDDMGSRLPGPRVTQSRQRQIASLGQGATLAALSQGLPRGGTSREERCLPALCTALWAIPLCEVSSQSVKARATPTPPPTPPTQRLFQLRYGTRRPSLRTRGGRL</sequence>
<evidence type="ECO:0000313" key="2">
    <source>
        <dbReference type="EMBL" id="KAJ8408429.1"/>
    </source>
</evidence>
<feature type="region of interest" description="Disordered" evidence="1">
    <location>
        <begin position="1"/>
        <end position="27"/>
    </location>
</feature>
<reference evidence="2" key="1">
    <citation type="journal article" date="2023" name="Science">
        <title>Genome structures resolve the early diversification of teleost fishes.</title>
        <authorList>
            <person name="Parey E."/>
            <person name="Louis A."/>
            <person name="Montfort J."/>
            <person name="Bouchez O."/>
            <person name="Roques C."/>
            <person name="Iampietro C."/>
            <person name="Lluch J."/>
            <person name="Castinel A."/>
            <person name="Donnadieu C."/>
            <person name="Desvignes T."/>
            <person name="Floi Bucao C."/>
            <person name="Jouanno E."/>
            <person name="Wen M."/>
            <person name="Mejri S."/>
            <person name="Dirks R."/>
            <person name="Jansen H."/>
            <person name="Henkel C."/>
            <person name="Chen W.J."/>
            <person name="Zahm M."/>
            <person name="Cabau C."/>
            <person name="Klopp C."/>
            <person name="Thompson A.W."/>
            <person name="Robinson-Rechavi M."/>
            <person name="Braasch I."/>
            <person name="Lecointre G."/>
            <person name="Bobe J."/>
            <person name="Postlethwait J.H."/>
            <person name="Berthelot C."/>
            <person name="Roest Crollius H."/>
            <person name="Guiguen Y."/>
        </authorList>
    </citation>
    <scope>NUCLEOTIDE SEQUENCE</scope>
    <source>
        <strain evidence="2">NC1722</strain>
    </source>
</reference>
<evidence type="ECO:0000256" key="1">
    <source>
        <dbReference type="SAM" id="MobiDB-lite"/>
    </source>
</evidence>
<accession>A0AAD7ST83</accession>
<dbReference type="AlphaFoldDB" id="A0AAD7ST83"/>
<feature type="region of interest" description="Disordered" evidence="1">
    <location>
        <begin position="45"/>
        <end position="83"/>
    </location>
</feature>
<evidence type="ECO:0000313" key="3">
    <source>
        <dbReference type="Proteomes" id="UP001221898"/>
    </source>
</evidence>
<protein>
    <submittedName>
        <fullName evidence="2">Uncharacterized protein</fullName>
    </submittedName>
</protein>
<name>A0AAD7ST83_9TELE</name>
<dbReference type="EMBL" id="JAINUG010000035">
    <property type="protein sequence ID" value="KAJ8408429.1"/>
    <property type="molecule type" value="Genomic_DNA"/>
</dbReference>
<organism evidence="2 3">
    <name type="scientific">Aldrovandia affinis</name>
    <dbReference type="NCBI Taxonomy" id="143900"/>
    <lineage>
        <taxon>Eukaryota</taxon>
        <taxon>Metazoa</taxon>
        <taxon>Chordata</taxon>
        <taxon>Craniata</taxon>
        <taxon>Vertebrata</taxon>
        <taxon>Euteleostomi</taxon>
        <taxon>Actinopterygii</taxon>
        <taxon>Neopterygii</taxon>
        <taxon>Teleostei</taxon>
        <taxon>Notacanthiformes</taxon>
        <taxon>Halosauridae</taxon>
        <taxon>Aldrovandia</taxon>
    </lineage>
</organism>
<keyword evidence="3" id="KW-1185">Reference proteome</keyword>
<dbReference type="Proteomes" id="UP001221898">
    <property type="component" value="Unassembled WGS sequence"/>
</dbReference>